<comment type="caution">
    <text evidence="1">The sequence shown here is derived from an EMBL/GenBank/DDBJ whole genome shotgun (WGS) entry which is preliminary data.</text>
</comment>
<accession>A0ACC1U2R7</accession>
<proteinExistence type="predicted"/>
<protein>
    <submittedName>
        <fullName evidence="1">Metallo-dependent phosphatase-like protein</fullName>
    </submittedName>
</protein>
<dbReference type="Proteomes" id="UP001163835">
    <property type="component" value="Unassembled WGS sequence"/>
</dbReference>
<keyword evidence="2" id="KW-1185">Reference proteome</keyword>
<evidence type="ECO:0000313" key="1">
    <source>
        <dbReference type="EMBL" id="KAJ3811004.1"/>
    </source>
</evidence>
<evidence type="ECO:0000313" key="2">
    <source>
        <dbReference type="Proteomes" id="UP001163835"/>
    </source>
</evidence>
<organism evidence="1 2">
    <name type="scientific">Lentinula aff. lateritia</name>
    <dbReference type="NCBI Taxonomy" id="2804960"/>
    <lineage>
        <taxon>Eukaryota</taxon>
        <taxon>Fungi</taxon>
        <taxon>Dikarya</taxon>
        <taxon>Basidiomycota</taxon>
        <taxon>Agaricomycotina</taxon>
        <taxon>Agaricomycetes</taxon>
        <taxon>Agaricomycetidae</taxon>
        <taxon>Agaricales</taxon>
        <taxon>Marasmiineae</taxon>
        <taxon>Omphalotaceae</taxon>
        <taxon>Lentinula</taxon>
    </lineage>
</organism>
<sequence>MHSVFDKFAQRRTLISGLRLLWISLIFWYDYGIFRYRSGKCGWPLIDSDQTPKHVLLVADPQIIDHRSYPGRPASLTYISQLIVDLNLRKNWRAALRSAPDVVFFLGDYMDSGRAVMSDSEYERYSQRFMNIFTMDSSIPRYFIPGNHDIGLGPSELFSPHARTRYTSHFGPLNSQISIANHTFVLIDAPGLVEEDYRRHGLGKSYDKWKALAGGTIDFVKSFAAKGHTRFCSVFPTSSELLVDNTEPTILFSHIPLSRPEGSNCGPARERGTIRRGVGLGYQNTLGKDSTKFLLEHLKPALIFSGDDHDYCEYTHTLGSHTGTSVREVTVKSLSMAMGVKKPGYQMLSIVPPGGLTSTLSDAPCLMPDQLGIYLDVYIPLALASLALILIACIIRGQHYRRCRWNFQYLSHTKQRSKDSTGSLQSKHVRRLTRSRIVIDEYGFTLDDNDMDQRLPPPASATVTAKKNALPTILSQSRRLFCRLVSLQSLTKLVFANNRRGGFFREFLCDVRDVAIFPLGIIFLISLWTFLDF</sequence>
<name>A0ACC1U2R7_9AGAR</name>
<gene>
    <name evidence="1" type="ORF">F5876DRAFT_40633</name>
</gene>
<reference evidence="1" key="1">
    <citation type="submission" date="2022-09" db="EMBL/GenBank/DDBJ databases">
        <title>A Global Phylogenomic Analysis of the Shiitake Genus Lentinula.</title>
        <authorList>
            <consortium name="DOE Joint Genome Institute"/>
            <person name="Sierra-Patev S."/>
            <person name="Min B."/>
            <person name="Naranjo-Ortiz M."/>
            <person name="Looney B."/>
            <person name="Konkel Z."/>
            <person name="Slot J.C."/>
            <person name="Sakamoto Y."/>
            <person name="Steenwyk J.L."/>
            <person name="Rokas A."/>
            <person name="Carro J."/>
            <person name="Camarero S."/>
            <person name="Ferreira P."/>
            <person name="Molpeceres G."/>
            <person name="Ruiz-Duenas F.J."/>
            <person name="Serrano A."/>
            <person name="Henrissat B."/>
            <person name="Drula E."/>
            <person name="Hughes K.W."/>
            <person name="Mata J.L."/>
            <person name="Ishikawa N.K."/>
            <person name="Vargas-Isla R."/>
            <person name="Ushijima S."/>
            <person name="Smith C.A."/>
            <person name="Ahrendt S."/>
            <person name="Andreopoulos W."/>
            <person name="He G."/>
            <person name="Labutti K."/>
            <person name="Lipzen A."/>
            <person name="Ng V."/>
            <person name="Riley R."/>
            <person name="Sandor L."/>
            <person name="Barry K."/>
            <person name="Martinez A.T."/>
            <person name="Xiao Y."/>
            <person name="Gibbons J.G."/>
            <person name="Terashima K."/>
            <person name="Grigoriev I.V."/>
            <person name="Hibbett D.S."/>
        </authorList>
    </citation>
    <scope>NUCLEOTIDE SEQUENCE</scope>
    <source>
        <strain evidence="1">TMI1499</strain>
    </source>
</reference>
<dbReference type="EMBL" id="MU795077">
    <property type="protein sequence ID" value="KAJ3811004.1"/>
    <property type="molecule type" value="Genomic_DNA"/>
</dbReference>